<sequence length="131" mass="15066">MGIINCYCGNSKTYAECCQKAHIDMASVTTAEQLMRSRYSAFVLADVDYLMQSHHSTTRPIKEKNAIVTWAKSVHWIKLDVIETFKGNPHDQEGTVTFNAYFYENGKIDVIHEKSAFIKENKHWKYLGLSK</sequence>
<dbReference type="EMBL" id="BAABCY010000027">
    <property type="protein sequence ID" value="GAA3560225.1"/>
    <property type="molecule type" value="Genomic_DNA"/>
</dbReference>
<dbReference type="Proteomes" id="UP001500954">
    <property type="component" value="Unassembled WGS sequence"/>
</dbReference>
<proteinExistence type="predicted"/>
<reference evidence="3" key="1">
    <citation type="journal article" date="2019" name="Int. J. Syst. Evol. Microbiol.">
        <title>The Global Catalogue of Microorganisms (GCM) 10K type strain sequencing project: providing services to taxonomists for standard genome sequencing and annotation.</title>
        <authorList>
            <consortium name="The Broad Institute Genomics Platform"/>
            <consortium name="The Broad Institute Genome Sequencing Center for Infectious Disease"/>
            <person name="Wu L."/>
            <person name="Ma J."/>
        </authorList>
    </citation>
    <scope>NUCLEOTIDE SEQUENCE [LARGE SCALE GENOMIC DNA]</scope>
    <source>
        <strain evidence="3">JCM 17111</strain>
    </source>
</reference>
<protein>
    <recommendedName>
        <fullName evidence="1">YchJ-like middle NTF2-like domain-containing protein</fullName>
    </recommendedName>
</protein>
<dbReference type="InterPro" id="IPR032710">
    <property type="entry name" value="NTF2-like_dom_sf"/>
</dbReference>
<evidence type="ECO:0000313" key="3">
    <source>
        <dbReference type="Proteomes" id="UP001500954"/>
    </source>
</evidence>
<evidence type="ECO:0000313" key="2">
    <source>
        <dbReference type="EMBL" id="GAA3560225.1"/>
    </source>
</evidence>
<dbReference type="Gene3D" id="3.10.450.50">
    <property type="match status" value="1"/>
</dbReference>
<dbReference type="PANTHER" id="PTHR33747:SF1">
    <property type="entry name" value="ADENYLATE CYCLASE-ASSOCIATED CAP C-TERMINAL DOMAIN-CONTAINING PROTEIN"/>
    <property type="match status" value="1"/>
</dbReference>
<evidence type="ECO:0000259" key="1">
    <source>
        <dbReference type="Pfam" id="PF17775"/>
    </source>
</evidence>
<comment type="caution">
    <text evidence="2">The sequence shown here is derived from an EMBL/GenBank/DDBJ whole genome shotgun (WGS) entry which is preliminary data.</text>
</comment>
<dbReference type="RefSeq" id="WP_345004616.1">
    <property type="nucleotide sequence ID" value="NZ_BAABCY010000027.1"/>
</dbReference>
<gene>
    <name evidence="2" type="ORF">GCM10022395_08800</name>
</gene>
<dbReference type="InterPro" id="IPR048469">
    <property type="entry name" value="YchJ-like_M"/>
</dbReference>
<dbReference type="SUPFAM" id="SSF54427">
    <property type="entry name" value="NTF2-like"/>
    <property type="match status" value="1"/>
</dbReference>
<organism evidence="2 3">
    <name type="scientific">Snuella lapsa</name>
    <dbReference type="NCBI Taxonomy" id="870481"/>
    <lineage>
        <taxon>Bacteria</taxon>
        <taxon>Pseudomonadati</taxon>
        <taxon>Bacteroidota</taxon>
        <taxon>Flavobacteriia</taxon>
        <taxon>Flavobacteriales</taxon>
        <taxon>Flavobacteriaceae</taxon>
        <taxon>Snuella</taxon>
    </lineage>
</organism>
<dbReference type="PANTHER" id="PTHR33747">
    <property type="entry name" value="UPF0225 PROTEIN SCO1677"/>
    <property type="match status" value="1"/>
</dbReference>
<feature type="domain" description="YchJ-like middle NTF2-like" evidence="1">
    <location>
        <begin position="30"/>
        <end position="127"/>
    </location>
</feature>
<accession>A0ABP6X4H2</accession>
<name>A0ABP6X4H2_9FLAO</name>
<keyword evidence="3" id="KW-1185">Reference proteome</keyword>
<dbReference type="Pfam" id="PF17775">
    <property type="entry name" value="YchJ_M-like"/>
    <property type="match status" value="1"/>
</dbReference>